<keyword evidence="2" id="KW-1133">Transmembrane helix</keyword>
<feature type="compositionally biased region" description="Low complexity" evidence="1">
    <location>
        <begin position="550"/>
        <end position="564"/>
    </location>
</feature>
<evidence type="ECO:0008006" key="6">
    <source>
        <dbReference type="Google" id="ProtNLM"/>
    </source>
</evidence>
<feature type="transmembrane region" description="Helical" evidence="2">
    <location>
        <begin position="365"/>
        <end position="391"/>
    </location>
</feature>
<name>A0A4Q0A1N9_9FUNG</name>
<feature type="region of interest" description="Disordered" evidence="1">
    <location>
        <begin position="476"/>
        <end position="501"/>
    </location>
</feature>
<feature type="transmembrane region" description="Helical" evidence="2">
    <location>
        <begin position="264"/>
        <end position="285"/>
    </location>
</feature>
<dbReference type="AlphaFoldDB" id="A0A4Q0A1N9"/>
<evidence type="ECO:0000256" key="1">
    <source>
        <dbReference type="SAM" id="MobiDB-lite"/>
    </source>
</evidence>
<keyword evidence="5" id="KW-1185">Reference proteome</keyword>
<feature type="transmembrane region" description="Helical" evidence="2">
    <location>
        <begin position="411"/>
        <end position="434"/>
    </location>
</feature>
<proteinExistence type="predicted"/>
<keyword evidence="2" id="KW-0472">Membrane</keyword>
<evidence type="ECO:0000313" key="5">
    <source>
        <dbReference type="Proteomes" id="UP000268162"/>
    </source>
</evidence>
<keyword evidence="3" id="KW-0732">Signal</keyword>
<feature type="transmembrane region" description="Helical" evidence="2">
    <location>
        <begin position="234"/>
        <end position="252"/>
    </location>
</feature>
<gene>
    <name evidence="4" type="ORF">BJ085DRAFT_38992</name>
</gene>
<dbReference type="OrthoDB" id="5573483at2759"/>
<sequence>MRRPLRWWLAPVVWCILLTTCQALLRTSTDHTRSTSQDRSFPCYDYEGDESAFYNYTGPLIPIPIHAGCTLEPPKDPWVAPTDGREIDGSFVFFLREDMEMNQCVTYGQALEDFPALTSKMAKLGYPPVRVALLAANSNSNQNFGSSDEEYFFDYASVKPPHVSLALIGRDSARELFDRSYVQSTANNRTSSVTDGESPTTAPLKLQPTIIQLVQDEGMWNRDRKSAWYKFRTAMAWSSLTPLLVIGIYLTVQTIRWTGQWLNVPVFIFSGALIFLAGGLIAPISTTQNRIQVHCRYIAWMAGYICYCWILLSWASIIKKTQSPRFLKAVWAGTYLGLLTMFFYALLNMILTVYPTDLGMALKKWFSLIFLPAAMLIQGMLLFFYGMRFLVFIKGSVLFANIRLALKKLTVLCLATFVGFIIFAICGTLNQSILHAEPWIMTLRAVLYNTTVFLLVAMIFWVVRIHDSTPFGYRRKPAGGKVDPNNPASSSANDRAGVGGGNTAVEVGDYSSPGFAPDGKMMTEPNYDRFSELVQSTNTLPLPTITNFPSPTHSSTSISTETGTSTGGSNGHGSTSSRDNLWPSMSTLQNEMASMPSPTFLSRTHLFTHPNSTEVSLTPSNAPSAYTLP</sequence>
<feature type="transmembrane region" description="Helical" evidence="2">
    <location>
        <begin position="329"/>
        <end position="353"/>
    </location>
</feature>
<feature type="chain" id="PRO_5020715886" description="Lung seven transmembrane receptor-domain-containing protein" evidence="3">
    <location>
        <begin position="24"/>
        <end position="629"/>
    </location>
</feature>
<evidence type="ECO:0000313" key="4">
    <source>
        <dbReference type="EMBL" id="RKP39070.1"/>
    </source>
</evidence>
<feature type="region of interest" description="Disordered" evidence="1">
    <location>
        <begin position="543"/>
        <end position="583"/>
    </location>
</feature>
<keyword evidence="2" id="KW-0812">Transmembrane</keyword>
<dbReference type="EMBL" id="ML002301">
    <property type="protein sequence ID" value="RKP39070.1"/>
    <property type="molecule type" value="Genomic_DNA"/>
</dbReference>
<evidence type="ECO:0000256" key="3">
    <source>
        <dbReference type="SAM" id="SignalP"/>
    </source>
</evidence>
<evidence type="ECO:0000256" key="2">
    <source>
        <dbReference type="SAM" id="Phobius"/>
    </source>
</evidence>
<dbReference type="Proteomes" id="UP000268162">
    <property type="component" value="Unassembled WGS sequence"/>
</dbReference>
<feature type="transmembrane region" description="Helical" evidence="2">
    <location>
        <begin position="446"/>
        <end position="466"/>
    </location>
</feature>
<feature type="transmembrane region" description="Helical" evidence="2">
    <location>
        <begin position="297"/>
        <end position="317"/>
    </location>
</feature>
<organism evidence="4 5">
    <name type="scientific">Dimargaris cristalligena</name>
    <dbReference type="NCBI Taxonomy" id="215637"/>
    <lineage>
        <taxon>Eukaryota</taxon>
        <taxon>Fungi</taxon>
        <taxon>Fungi incertae sedis</taxon>
        <taxon>Zoopagomycota</taxon>
        <taxon>Kickxellomycotina</taxon>
        <taxon>Dimargaritomycetes</taxon>
        <taxon>Dimargaritales</taxon>
        <taxon>Dimargaritaceae</taxon>
        <taxon>Dimargaris</taxon>
    </lineage>
</organism>
<feature type="signal peptide" evidence="3">
    <location>
        <begin position="1"/>
        <end position="23"/>
    </location>
</feature>
<accession>A0A4Q0A1N9</accession>
<protein>
    <recommendedName>
        <fullName evidence="6">Lung seven transmembrane receptor-domain-containing protein</fullName>
    </recommendedName>
</protein>
<reference evidence="5" key="1">
    <citation type="journal article" date="2018" name="Nat. Microbiol.">
        <title>Leveraging single-cell genomics to expand the fungal tree of life.</title>
        <authorList>
            <person name="Ahrendt S.R."/>
            <person name="Quandt C.A."/>
            <person name="Ciobanu D."/>
            <person name="Clum A."/>
            <person name="Salamov A."/>
            <person name="Andreopoulos B."/>
            <person name="Cheng J.F."/>
            <person name="Woyke T."/>
            <person name="Pelin A."/>
            <person name="Henrissat B."/>
            <person name="Reynolds N.K."/>
            <person name="Benny G.L."/>
            <person name="Smith M.E."/>
            <person name="James T.Y."/>
            <person name="Grigoriev I.V."/>
        </authorList>
    </citation>
    <scope>NUCLEOTIDE SEQUENCE [LARGE SCALE GENOMIC DNA]</scope>
    <source>
        <strain evidence="5">RSA 468</strain>
    </source>
</reference>